<protein>
    <recommendedName>
        <fullName evidence="4">PorV/PorQ family protein</fullName>
    </recommendedName>
</protein>
<gene>
    <name evidence="2" type="ORF">RM540_10175</name>
</gene>
<comment type="caution">
    <text evidence="2">The sequence shown here is derived from an EMBL/GenBank/DDBJ whole genome shotgun (WGS) entry which is preliminary data.</text>
</comment>
<feature type="signal peptide" evidence="1">
    <location>
        <begin position="1"/>
        <end position="25"/>
    </location>
</feature>
<proteinExistence type="predicted"/>
<dbReference type="SUPFAM" id="SSF56935">
    <property type="entry name" value="Porins"/>
    <property type="match status" value="1"/>
</dbReference>
<accession>A0ABU3BS41</accession>
<feature type="chain" id="PRO_5046432661" description="PorV/PorQ family protein" evidence="1">
    <location>
        <begin position="26"/>
        <end position="352"/>
    </location>
</feature>
<evidence type="ECO:0000313" key="3">
    <source>
        <dbReference type="Proteomes" id="UP001267426"/>
    </source>
</evidence>
<sequence>MSRPALAALAALALLVLLAAPPAAAQGAGPFSRMGMGARSLAFPAQVADLSGYGSPYLNPALAPFQPSQAVELSAGILRFDREWQAVQVGSPLRPRSGFAGGVVHGGVSNIDGRDASGQPIDAPTADGTYASDEYAFFVAFGTRFSDAVSAGLGLRLYRTQLLEGVRAPTAIGVSAGVTARPSERLALGLAVDDLFARYEWNESGPVSASATDYFPVRVRGGAAYGLGSRGDGRPRATVSAEVEVSVQPAESVRPAPAGVTDLSVTERTETLDYRLADVVGRAGGEVWITDEFAVRAGVDRVGAGEAGELSPGAGFGLQQRFGELDARIDYAAVLEPFGTGLMHMATVRLGL</sequence>
<keyword evidence="1" id="KW-0732">Signal</keyword>
<dbReference type="Proteomes" id="UP001267426">
    <property type="component" value="Unassembled WGS sequence"/>
</dbReference>
<organism evidence="2 3">
    <name type="scientific">Rubrivirga litoralis</name>
    <dbReference type="NCBI Taxonomy" id="3075598"/>
    <lineage>
        <taxon>Bacteria</taxon>
        <taxon>Pseudomonadati</taxon>
        <taxon>Rhodothermota</taxon>
        <taxon>Rhodothermia</taxon>
        <taxon>Rhodothermales</taxon>
        <taxon>Rubricoccaceae</taxon>
        <taxon>Rubrivirga</taxon>
    </lineage>
</organism>
<dbReference type="EMBL" id="JAVRHT010000021">
    <property type="protein sequence ID" value="MDT0632110.1"/>
    <property type="molecule type" value="Genomic_DNA"/>
</dbReference>
<evidence type="ECO:0000256" key="1">
    <source>
        <dbReference type="SAM" id="SignalP"/>
    </source>
</evidence>
<evidence type="ECO:0000313" key="2">
    <source>
        <dbReference type="EMBL" id="MDT0632110.1"/>
    </source>
</evidence>
<dbReference type="RefSeq" id="WP_311663720.1">
    <property type="nucleotide sequence ID" value="NZ_JAVRHT010000021.1"/>
</dbReference>
<evidence type="ECO:0008006" key="4">
    <source>
        <dbReference type="Google" id="ProtNLM"/>
    </source>
</evidence>
<keyword evidence="3" id="KW-1185">Reference proteome</keyword>
<reference evidence="2 3" key="1">
    <citation type="submission" date="2023-09" db="EMBL/GenBank/DDBJ databases">
        <authorList>
            <person name="Rey-Velasco X."/>
        </authorList>
    </citation>
    <scope>NUCLEOTIDE SEQUENCE [LARGE SCALE GENOMIC DNA]</scope>
    <source>
        <strain evidence="2 3">F394</strain>
    </source>
</reference>
<name>A0ABU3BS41_9BACT</name>
<dbReference type="Gene3D" id="2.40.160.60">
    <property type="entry name" value="Outer membrane protein transport protein (OMPP1/FadL/TodX)"/>
    <property type="match status" value="1"/>
</dbReference>